<protein>
    <submittedName>
        <fullName evidence="1">Uncharacterized protein</fullName>
    </submittedName>
</protein>
<dbReference type="Proteomes" id="UP000600918">
    <property type="component" value="Unassembled WGS sequence"/>
</dbReference>
<name>A0A834UGC3_VESPE</name>
<dbReference type="AlphaFoldDB" id="A0A834UGC3"/>
<reference evidence="1" key="1">
    <citation type="journal article" date="2020" name="G3 (Bethesda)">
        <title>High-Quality Assemblies for Three Invasive Social Wasps from the &lt;i&gt;Vespula&lt;/i&gt; Genus.</title>
        <authorList>
            <person name="Harrop T.W.R."/>
            <person name="Guhlin J."/>
            <person name="McLaughlin G.M."/>
            <person name="Permina E."/>
            <person name="Stockwell P."/>
            <person name="Gilligan J."/>
            <person name="Le Lec M.F."/>
            <person name="Gruber M.A.M."/>
            <person name="Quinn O."/>
            <person name="Lovegrove M."/>
            <person name="Duncan E.J."/>
            <person name="Remnant E.J."/>
            <person name="Van Eeckhoven J."/>
            <person name="Graham B."/>
            <person name="Knapp R.A."/>
            <person name="Langford K.W."/>
            <person name="Kronenberg Z."/>
            <person name="Press M.O."/>
            <person name="Eacker S.M."/>
            <person name="Wilson-Rankin E.E."/>
            <person name="Purcell J."/>
            <person name="Lester P.J."/>
            <person name="Dearden P.K."/>
        </authorList>
    </citation>
    <scope>NUCLEOTIDE SEQUENCE</scope>
    <source>
        <strain evidence="1">Volc-1</strain>
    </source>
</reference>
<keyword evidence="2" id="KW-1185">Reference proteome</keyword>
<accession>A0A834UGC3</accession>
<comment type="caution">
    <text evidence="1">The sequence shown here is derived from an EMBL/GenBank/DDBJ whole genome shotgun (WGS) entry which is preliminary data.</text>
</comment>
<gene>
    <name evidence="1" type="ORF">H0235_000967</name>
</gene>
<proteinExistence type="predicted"/>
<evidence type="ECO:0000313" key="1">
    <source>
        <dbReference type="EMBL" id="KAF7438576.1"/>
    </source>
</evidence>
<dbReference type="EMBL" id="JACSDY010000001">
    <property type="protein sequence ID" value="KAF7438576.1"/>
    <property type="molecule type" value="Genomic_DNA"/>
</dbReference>
<evidence type="ECO:0000313" key="2">
    <source>
        <dbReference type="Proteomes" id="UP000600918"/>
    </source>
</evidence>
<sequence length="87" mass="9793">MTLAVMQTRANCSYVDMPENSQYVTRCDIVDVGMNPTETTSFTMDSGRRFEASPFKRQSVNGKLDITRVVTLGTRCELNEEADLYVS</sequence>
<organism evidence="1 2">
    <name type="scientific">Vespula pensylvanica</name>
    <name type="common">Western yellow jacket</name>
    <name type="synonym">Wasp</name>
    <dbReference type="NCBI Taxonomy" id="30213"/>
    <lineage>
        <taxon>Eukaryota</taxon>
        <taxon>Metazoa</taxon>
        <taxon>Ecdysozoa</taxon>
        <taxon>Arthropoda</taxon>
        <taxon>Hexapoda</taxon>
        <taxon>Insecta</taxon>
        <taxon>Pterygota</taxon>
        <taxon>Neoptera</taxon>
        <taxon>Endopterygota</taxon>
        <taxon>Hymenoptera</taxon>
        <taxon>Apocrita</taxon>
        <taxon>Aculeata</taxon>
        <taxon>Vespoidea</taxon>
        <taxon>Vespidae</taxon>
        <taxon>Vespinae</taxon>
        <taxon>Vespula</taxon>
    </lineage>
</organism>